<feature type="compositionally biased region" description="Polar residues" evidence="1">
    <location>
        <begin position="49"/>
        <end position="69"/>
    </location>
</feature>
<evidence type="ECO:0000313" key="3">
    <source>
        <dbReference type="EMBL" id="ASK27282.1"/>
    </source>
</evidence>
<protein>
    <submittedName>
        <fullName evidence="3">Uncharacterized protein</fullName>
    </submittedName>
</protein>
<proteinExistence type="predicted"/>
<dbReference type="KEGG" id="nei:BG910_05595"/>
<organism evidence="3 4">
    <name type="scientific">Neisseria chenwenguii</name>
    <dbReference type="NCBI Taxonomy" id="1853278"/>
    <lineage>
        <taxon>Bacteria</taxon>
        <taxon>Pseudomonadati</taxon>
        <taxon>Pseudomonadota</taxon>
        <taxon>Betaproteobacteria</taxon>
        <taxon>Neisseriales</taxon>
        <taxon>Neisseriaceae</taxon>
        <taxon>Neisseria</taxon>
    </lineage>
</organism>
<dbReference type="EMBL" id="CP022278">
    <property type="protein sequence ID" value="ASK27282.1"/>
    <property type="molecule type" value="Genomic_DNA"/>
</dbReference>
<evidence type="ECO:0000256" key="2">
    <source>
        <dbReference type="SAM" id="SignalP"/>
    </source>
</evidence>
<gene>
    <name evidence="3" type="ORF">BG910_05595</name>
</gene>
<sequence>MKKFAALLAIAALSTSAMAATATAEKAKSHKSKTSVSKAAEGKKAGSLGSKSTLDTKSASSPATGTSTVAPAAASALK</sequence>
<feature type="region of interest" description="Disordered" evidence="1">
    <location>
        <begin position="23"/>
        <end position="78"/>
    </location>
</feature>
<reference evidence="3 4" key="1">
    <citation type="submission" date="2017-06" db="EMBL/GenBank/DDBJ databases">
        <title>Neisseria chenwenguii sp. nov., isolated from the intestinal contents of Tibetan Plateau Pika in Yushu, Qinghai Province, China.</title>
        <authorList>
            <person name="Zhang G."/>
        </authorList>
    </citation>
    <scope>NUCLEOTIDE SEQUENCE [LARGE SCALE GENOMIC DNA]</scope>
    <source>
        <strain evidence="3 4">10023</strain>
    </source>
</reference>
<evidence type="ECO:0000256" key="1">
    <source>
        <dbReference type="SAM" id="MobiDB-lite"/>
    </source>
</evidence>
<feature type="signal peptide" evidence="2">
    <location>
        <begin position="1"/>
        <end position="19"/>
    </location>
</feature>
<dbReference type="Proteomes" id="UP000198238">
    <property type="component" value="Chromosome"/>
</dbReference>
<accession>A0A220S1J4</accession>
<dbReference type="AlphaFoldDB" id="A0A220S1J4"/>
<dbReference type="RefSeq" id="WP_089035992.1">
    <property type="nucleotide sequence ID" value="NZ_CP022278.1"/>
</dbReference>
<name>A0A220S1J4_9NEIS</name>
<evidence type="ECO:0000313" key="4">
    <source>
        <dbReference type="Proteomes" id="UP000198238"/>
    </source>
</evidence>
<feature type="chain" id="PRO_5043489834" evidence="2">
    <location>
        <begin position="20"/>
        <end position="78"/>
    </location>
</feature>
<keyword evidence="2" id="KW-0732">Signal</keyword>
<keyword evidence="4" id="KW-1185">Reference proteome</keyword>